<dbReference type="Pfam" id="PF01869">
    <property type="entry name" value="BcrAD_BadFG"/>
    <property type="match status" value="1"/>
</dbReference>
<evidence type="ECO:0000313" key="3">
    <source>
        <dbReference type="Proteomes" id="UP001205311"/>
    </source>
</evidence>
<feature type="domain" description="ATPase BadF/BadG/BcrA/BcrD type" evidence="1">
    <location>
        <begin position="6"/>
        <end position="298"/>
    </location>
</feature>
<organism evidence="2 3">
    <name type="scientific">Streptoalloteichus tenebrarius (strain ATCC 17920 / DSM 40477 / JCM 4838 / CBS 697.72 / NBRC 16177 / NCIMB 11028 / NRRL B-12390 / A12253. 1 / ISP 5477)</name>
    <name type="common">Streptomyces tenebrarius</name>
    <dbReference type="NCBI Taxonomy" id="1933"/>
    <lineage>
        <taxon>Bacteria</taxon>
        <taxon>Bacillati</taxon>
        <taxon>Actinomycetota</taxon>
        <taxon>Actinomycetes</taxon>
        <taxon>Pseudonocardiales</taxon>
        <taxon>Pseudonocardiaceae</taxon>
        <taxon>Streptoalloteichus</taxon>
    </lineage>
</organism>
<dbReference type="SUPFAM" id="SSF53067">
    <property type="entry name" value="Actin-like ATPase domain"/>
    <property type="match status" value="2"/>
</dbReference>
<dbReference type="RefSeq" id="WP_253671473.1">
    <property type="nucleotide sequence ID" value="NZ_JAMTCP010000029.1"/>
</dbReference>
<keyword evidence="3" id="KW-1185">Reference proteome</keyword>
<dbReference type="EMBL" id="JAMTCP010000029">
    <property type="protein sequence ID" value="MCP2260627.1"/>
    <property type="molecule type" value="Genomic_DNA"/>
</dbReference>
<dbReference type="Proteomes" id="UP001205311">
    <property type="component" value="Unassembled WGS sequence"/>
</dbReference>
<dbReference type="PANTHER" id="PTHR43190">
    <property type="entry name" value="N-ACETYL-D-GLUCOSAMINE KINASE"/>
    <property type="match status" value="1"/>
</dbReference>
<evidence type="ECO:0000313" key="2">
    <source>
        <dbReference type="EMBL" id="MCP2260627.1"/>
    </source>
</evidence>
<dbReference type="PANTHER" id="PTHR43190:SF3">
    <property type="entry name" value="N-ACETYL-D-GLUCOSAMINE KINASE"/>
    <property type="match status" value="1"/>
</dbReference>
<proteinExistence type="predicted"/>
<dbReference type="InterPro" id="IPR052519">
    <property type="entry name" value="Euk-type_GlcNAc_Kinase"/>
</dbReference>
<comment type="caution">
    <text evidence="2">The sequence shown here is derived from an EMBL/GenBank/DDBJ whole genome shotgun (WGS) entry which is preliminary data.</text>
</comment>
<accession>A0ABT1HYM5</accession>
<name>A0ABT1HYM5_STRSD</name>
<protein>
    <submittedName>
        <fullName evidence="2">BadF-type ATPase</fullName>
    </submittedName>
</protein>
<dbReference type="CDD" id="cd24007">
    <property type="entry name" value="ASKHA_NBD_eukNAGK-like"/>
    <property type="match status" value="1"/>
</dbReference>
<gene>
    <name evidence="2" type="ORF">LX15_004346</name>
</gene>
<evidence type="ECO:0000259" key="1">
    <source>
        <dbReference type="Pfam" id="PF01869"/>
    </source>
</evidence>
<dbReference type="InterPro" id="IPR043129">
    <property type="entry name" value="ATPase_NBD"/>
</dbReference>
<sequence length="319" mass="31895">MGAVVLGLDVGGTTTRAVVADLAGRRLGAARCEGGNPNSHPPEEAAARVAGAVRAALASVEASEVQAAVLAMAGASKLSDPGVAAVFEREWLATGLRCPMRVVRDVEAGFAAGAAEPDGTALVAGTGSIACRIRGHRMVRAVGGHGWLLGDEGSAFWLGREAVRATLRVLEGRLPDTGLASVVLAAALGTVPPDPRDRLITAVNGERPVALARYAPLVTSAAAEGDPVAGEIVATAAAHLAELVITAHDREGGRPVVLVGGLTEPGNPVGEALRARLAAEGLDVRAATDGAAGAAWLAALDLVPGLDDAAALHRALLGG</sequence>
<dbReference type="Gene3D" id="3.30.420.40">
    <property type="match status" value="2"/>
</dbReference>
<dbReference type="InterPro" id="IPR002731">
    <property type="entry name" value="ATPase_BadF"/>
</dbReference>
<reference evidence="2 3" key="1">
    <citation type="submission" date="2022-06" db="EMBL/GenBank/DDBJ databases">
        <title>Genomic Encyclopedia of Archaeal and Bacterial Type Strains, Phase II (KMG-II): from individual species to whole genera.</title>
        <authorList>
            <person name="Goeker M."/>
        </authorList>
    </citation>
    <scope>NUCLEOTIDE SEQUENCE [LARGE SCALE GENOMIC DNA]</scope>
    <source>
        <strain evidence="2 3">DSM 40477</strain>
    </source>
</reference>